<reference evidence="4 5" key="2">
    <citation type="submission" date="2025-04" db="UniProtKB">
        <authorList>
            <consortium name="RefSeq"/>
        </authorList>
    </citation>
    <scope>IDENTIFICATION</scope>
    <source>
        <tissue evidence="4 5">Leaf</tissue>
    </source>
</reference>
<evidence type="ECO:0000256" key="1">
    <source>
        <dbReference type="SAM" id="SignalP"/>
    </source>
</evidence>
<dbReference type="Proteomes" id="UP000515123">
    <property type="component" value="Linkage group 22"/>
</dbReference>
<proteinExistence type="predicted"/>
<sequence length="413" mass="45806">MSPSPPTALLVLLLVFAAVVCNETTHASALNATTNMGVSPQKVERIQRYLEKINKPAVKSIKSPDGDIIDCVLMNKQLAFDHPLLKNHKIQRVAPNRPALRSEAANQQPRNETASRAWQAWNHVENCPVGTVSVRRTTVEDVLRAGSLSRFLRKKVLKRIASEPYTGHEYAVAYVDQQQAYGTKAIIDVWDPSVEFSSEFSLSQIWLIAGSYENEDLNTVEVGWQVLGGSSAPRLFIYWTRDAYASTGCYNLVCPGFVQTNNQVVLGGAITSVSTYNATQREITLLVRKDPNSGNWWLSYQNIDVGYWPAEIFTHLASYATLVEWGGEIVNDDVNGQHTTTQMGSGHFAEEGYRKASYFRNVEVVNSTNALSSPQSVSTIAGNPNCYDIQTFFNASWGSYFFYGGPGRNPECP</sequence>
<dbReference type="PROSITE" id="PS52045">
    <property type="entry name" value="NEPROSIN_PEP_CD"/>
    <property type="match status" value="1"/>
</dbReference>
<dbReference type="PANTHER" id="PTHR31589:SF110">
    <property type="entry name" value="PROTEIN, PUTATIVE (DUF239)-RELATED"/>
    <property type="match status" value="1"/>
</dbReference>
<dbReference type="PANTHER" id="PTHR31589">
    <property type="entry name" value="PROTEIN, PUTATIVE (DUF239)-RELATED-RELATED"/>
    <property type="match status" value="1"/>
</dbReference>
<dbReference type="Pfam" id="PF03080">
    <property type="entry name" value="Neprosin"/>
    <property type="match status" value="1"/>
</dbReference>
<gene>
    <name evidence="4 5" type="primary">LOC109727174</name>
</gene>
<keyword evidence="3" id="KW-1185">Reference proteome</keyword>
<feature type="domain" description="Neprosin PEP catalytic" evidence="2">
    <location>
        <begin position="162"/>
        <end position="413"/>
    </location>
</feature>
<reference evidence="3" key="1">
    <citation type="journal article" date="2015" name="Nat. Genet.">
        <title>The pineapple genome and the evolution of CAM photosynthesis.</title>
        <authorList>
            <person name="Ming R."/>
            <person name="VanBuren R."/>
            <person name="Wai C.M."/>
            <person name="Tang H."/>
            <person name="Schatz M.C."/>
            <person name="Bowers J.E."/>
            <person name="Lyons E."/>
            <person name="Wang M.L."/>
            <person name="Chen J."/>
            <person name="Biggers E."/>
            <person name="Zhang J."/>
            <person name="Huang L."/>
            <person name="Zhang L."/>
            <person name="Miao W."/>
            <person name="Zhang J."/>
            <person name="Ye Z."/>
            <person name="Miao C."/>
            <person name="Lin Z."/>
            <person name="Wang H."/>
            <person name="Zhou H."/>
            <person name="Yim W.C."/>
            <person name="Priest H.D."/>
            <person name="Zheng C."/>
            <person name="Woodhouse M."/>
            <person name="Edger P.P."/>
            <person name="Guyot R."/>
            <person name="Guo H.B."/>
            <person name="Guo H."/>
            <person name="Zheng G."/>
            <person name="Singh R."/>
            <person name="Sharma A."/>
            <person name="Min X."/>
            <person name="Zheng Y."/>
            <person name="Lee H."/>
            <person name="Gurtowski J."/>
            <person name="Sedlazeck F.J."/>
            <person name="Harkess A."/>
            <person name="McKain M.R."/>
            <person name="Liao Z."/>
            <person name="Fang J."/>
            <person name="Liu J."/>
            <person name="Zhang X."/>
            <person name="Zhang Q."/>
            <person name="Hu W."/>
            <person name="Qin Y."/>
            <person name="Wang K."/>
            <person name="Chen L.Y."/>
            <person name="Shirley N."/>
            <person name="Lin Y.R."/>
            <person name="Liu L.Y."/>
            <person name="Hernandez A.G."/>
            <person name="Wright C.L."/>
            <person name="Bulone V."/>
            <person name="Tuskan G.A."/>
            <person name="Heath K."/>
            <person name="Zee F."/>
            <person name="Moore P.H."/>
            <person name="Sunkar R."/>
            <person name="Leebens-Mack J.H."/>
            <person name="Mockler T."/>
            <person name="Bennetzen J.L."/>
            <person name="Freeling M."/>
            <person name="Sankoff D."/>
            <person name="Paterson A.H."/>
            <person name="Zhu X."/>
            <person name="Yang X."/>
            <person name="Smith J.A."/>
            <person name="Cushman J.C."/>
            <person name="Paull R.E."/>
            <person name="Yu Q."/>
        </authorList>
    </citation>
    <scope>NUCLEOTIDE SEQUENCE [LARGE SCALE GENOMIC DNA]</scope>
    <source>
        <strain evidence="3">cv. F153</strain>
    </source>
</reference>
<dbReference type="GeneID" id="109727174"/>
<name>A0A6P5GY17_ANACO</name>
<dbReference type="OrthoDB" id="635613at2759"/>
<feature type="signal peptide" evidence="1">
    <location>
        <begin position="1"/>
        <end position="21"/>
    </location>
</feature>
<dbReference type="RefSeq" id="XP_020112708.1">
    <property type="nucleotide sequence ID" value="XM_020257119.1"/>
</dbReference>
<evidence type="ECO:0000313" key="3">
    <source>
        <dbReference type="Proteomes" id="UP000515123"/>
    </source>
</evidence>
<dbReference type="AlphaFoldDB" id="A0A6P5GY17"/>
<organism evidence="4">
    <name type="scientific">Ananas comosus</name>
    <name type="common">Pineapple</name>
    <name type="synonym">Ananas ananas</name>
    <dbReference type="NCBI Taxonomy" id="4615"/>
    <lineage>
        <taxon>Eukaryota</taxon>
        <taxon>Viridiplantae</taxon>
        <taxon>Streptophyta</taxon>
        <taxon>Embryophyta</taxon>
        <taxon>Tracheophyta</taxon>
        <taxon>Spermatophyta</taxon>
        <taxon>Magnoliopsida</taxon>
        <taxon>Liliopsida</taxon>
        <taxon>Poales</taxon>
        <taxon>Bromeliaceae</taxon>
        <taxon>Bromelioideae</taxon>
        <taxon>Ananas</taxon>
    </lineage>
</organism>
<evidence type="ECO:0000313" key="4">
    <source>
        <dbReference type="RefSeq" id="XP_020112707.1"/>
    </source>
</evidence>
<keyword evidence="1" id="KW-0732">Signal</keyword>
<accession>A0A6P5GY17</accession>
<dbReference type="Pfam" id="PF14365">
    <property type="entry name" value="Neprosin_AP"/>
    <property type="match status" value="1"/>
</dbReference>
<dbReference type="InterPro" id="IPR004314">
    <property type="entry name" value="Neprosin"/>
</dbReference>
<feature type="chain" id="PRO_5044648107" evidence="1">
    <location>
        <begin position="22"/>
        <end position="413"/>
    </location>
</feature>
<protein>
    <submittedName>
        <fullName evidence="4 5">Uncharacterized protein LOC109727174 isoform X1</fullName>
    </submittedName>
</protein>
<dbReference type="RefSeq" id="XP_020112707.1">
    <property type="nucleotide sequence ID" value="XM_020257118.1"/>
</dbReference>
<dbReference type="InterPro" id="IPR053168">
    <property type="entry name" value="Glutamic_endopeptidase"/>
</dbReference>
<dbReference type="Gene3D" id="3.90.1320.10">
    <property type="entry name" value="Outer-capsid protein sigma 3, large lobe"/>
    <property type="match status" value="1"/>
</dbReference>
<evidence type="ECO:0000313" key="5">
    <source>
        <dbReference type="RefSeq" id="XP_020112708.1"/>
    </source>
</evidence>
<dbReference type="InterPro" id="IPR025521">
    <property type="entry name" value="Neprosin_propep"/>
</dbReference>
<evidence type="ECO:0000259" key="2">
    <source>
        <dbReference type="PROSITE" id="PS52045"/>
    </source>
</evidence>